<keyword evidence="2" id="KW-1185">Reference proteome</keyword>
<protein>
    <submittedName>
        <fullName evidence="1">Uncharacterized protein</fullName>
    </submittedName>
</protein>
<sequence>MTDLFHADTDAAHEAALAFDQGVQNAWGVFQAAVGELRNSATTGPVPSPVDDAVIGQLTAVIPALDGAAYAPPSDYGAGYADAVRGVGDRLAEMDEQAGRGITHAAPEMPAPAAAPRRQSIYETPEGTQEMFNLSMGAGLIP</sequence>
<evidence type="ECO:0000313" key="1">
    <source>
        <dbReference type="EMBL" id="MQY28977.1"/>
    </source>
</evidence>
<dbReference type="Proteomes" id="UP000431401">
    <property type="component" value="Unassembled WGS sequence"/>
</dbReference>
<organism evidence="1 2">
    <name type="scientific">Nocardia aurantia</name>
    <dbReference type="NCBI Taxonomy" id="2585199"/>
    <lineage>
        <taxon>Bacteria</taxon>
        <taxon>Bacillati</taxon>
        <taxon>Actinomycetota</taxon>
        <taxon>Actinomycetes</taxon>
        <taxon>Mycobacteriales</taxon>
        <taxon>Nocardiaceae</taxon>
        <taxon>Nocardia</taxon>
    </lineage>
</organism>
<name>A0A7K0DTX3_9NOCA</name>
<dbReference type="RefSeq" id="WP_153345465.1">
    <property type="nucleotide sequence ID" value="NZ_WEGI01000010.1"/>
</dbReference>
<dbReference type="OrthoDB" id="9846915at2"/>
<proteinExistence type="predicted"/>
<reference evidence="1 2" key="1">
    <citation type="submission" date="2019-10" db="EMBL/GenBank/DDBJ databases">
        <title>Nocardia macrotermitis sp. nov. and Nocardia aurantia sp. nov., isolated from the gut of fungus growing-termite Macrotermes natalensis.</title>
        <authorList>
            <person name="Benndorf R."/>
            <person name="Schwitalla J."/>
            <person name="Martin K."/>
            <person name="De Beer W."/>
            <person name="Kaster A.-K."/>
            <person name="Vollmers J."/>
            <person name="Poulsen M."/>
            <person name="Beemelmanns C."/>
        </authorList>
    </citation>
    <scope>NUCLEOTIDE SEQUENCE [LARGE SCALE GENOMIC DNA]</scope>
    <source>
        <strain evidence="1 2">RB56</strain>
    </source>
</reference>
<evidence type="ECO:0000313" key="2">
    <source>
        <dbReference type="Proteomes" id="UP000431401"/>
    </source>
</evidence>
<dbReference type="AlphaFoldDB" id="A0A7K0DTX3"/>
<dbReference type="EMBL" id="WEGI01000010">
    <property type="protein sequence ID" value="MQY28977.1"/>
    <property type="molecule type" value="Genomic_DNA"/>
</dbReference>
<accession>A0A7K0DTX3</accession>
<gene>
    <name evidence="1" type="ORF">NRB56_45660</name>
</gene>
<comment type="caution">
    <text evidence="1">The sequence shown here is derived from an EMBL/GenBank/DDBJ whole genome shotgun (WGS) entry which is preliminary data.</text>
</comment>